<dbReference type="EMBL" id="FWWV01000024">
    <property type="protein sequence ID" value="SMB86325.1"/>
    <property type="molecule type" value="Genomic_DNA"/>
</dbReference>
<dbReference type="Gene3D" id="3.90.1010.10">
    <property type="match status" value="1"/>
</dbReference>
<protein>
    <submittedName>
        <fullName evidence="3">Cysteine desulfuration protein SufE</fullName>
    </submittedName>
</protein>
<organism evidence="3 4">
    <name type="scientific">Pasteurella testudinis DSM 23072</name>
    <dbReference type="NCBI Taxonomy" id="1122938"/>
    <lineage>
        <taxon>Bacteria</taxon>
        <taxon>Pseudomonadati</taxon>
        <taxon>Pseudomonadota</taxon>
        <taxon>Gammaproteobacteria</taxon>
        <taxon>Pasteurellales</taxon>
        <taxon>Pasteurellaceae</taxon>
        <taxon>Pasteurella</taxon>
    </lineage>
</organism>
<dbReference type="PANTHER" id="PTHR43597:SF5">
    <property type="entry name" value="SUFE-LIKE PROTEIN 2, CHLOROPLASTIC"/>
    <property type="match status" value="1"/>
</dbReference>
<comment type="similarity">
    <text evidence="1">Belongs to the SufE family.</text>
</comment>
<dbReference type="Proteomes" id="UP000192408">
    <property type="component" value="Unassembled WGS sequence"/>
</dbReference>
<accession>A0A1W1UYY8</accession>
<evidence type="ECO:0000313" key="3">
    <source>
        <dbReference type="EMBL" id="SMB86325.1"/>
    </source>
</evidence>
<dbReference type="InterPro" id="IPR003808">
    <property type="entry name" value="Fe-S_metab-assoc_dom"/>
</dbReference>
<dbReference type="RefSeq" id="WP_084257278.1">
    <property type="nucleotide sequence ID" value="NZ_FWWV01000024.1"/>
</dbReference>
<dbReference type="Pfam" id="PF02657">
    <property type="entry name" value="SufE"/>
    <property type="match status" value="1"/>
</dbReference>
<dbReference type="SUPFAM" id="SSF82649">
    <property type="entry name" value="SufE/NifU"/>
    <property type="match status" value="1"/>
</dbReference>
<feature type="domain" description="Fe-S metabolism associated" evidence="2">
    <location>
        <begin position="9"/>
        <end position="127"/>
    </location>
</feature>
<proteinExistence type="inferred from homology"/>
<dbReference type="PANTHER" id="PTHR43597">
    <property type="entry name" value="SULFUR ACCEPTOR PROTEIN CSDE"/>
    <property type="match status" value="1"/>
</dbReference>
<evidence type="ECO:0000256" key="1">
    <source>
        <dbReference type="ARBA" id="ARBA00010282"/>
    </source>
</evidence>
<reference evidence="4" key="1">
    <citation type="submission" date="2017-04" db="EMBL/GenBank/DDBJ databases">
        <authorList>
            <person name="Varghese N."/>
            <person name="Submissions S."/>
        </authorList>
    </citation>
    <scope>NUCLEOTIDE SEQUENCE [LARGE SCALE GENOMIC DNA]</scope>
    <source>
        <strain evidence="4">DSM 23072</strain>
    </source>
</reference>
<evidence type="ECO:0000313" key="4">
    <source>
        <dbReference type="Proteomes" id="UP000192408"/>
    </source>
</evidence>
<dbReference type="STRING" id="1122938.SAMN05660772_00851"/>
<gene>
    <name evidence="3" type="ORF">SAMN05660772_00851</name>
</gene>
<name>A0A1W1UYY8_9PAST</name>
<sequence length="131" mass="14972">MENIKQLQQQFATLPGWEERYRLLIQLGKKLPPLDTDELSRMPLIHGCEVEVRFTAQKQPDGGYRFSAYSEARIMNGLLYLLLSALQSLPLSEIRQFDMTALLQSCGIAPRLSETRLNGLKNIESLLHQLD</sequence>
<keyword evidence="4" id="KW-1185">Reference proteome</keyword>
<dbReference type="AlphaFoldDB" id="A0A1W1UYY8"/>
<evidence type="ECO:0000259" key="2">
    <source>
        <dbReference type="Pfam" id="PF02657"/>
    </source>
</evidence>